<organism evidence="1 2">
    <name type="scientific">Kalanchoe fedtschenkoi</name>
    <name type="common">Lavender scallops</name>
    <name type="synonym">South American air plant</name>
    <dbReference type="NCBI Taxonomy" id="63787"/>
    <lineage>
        <taxon>Eukaryota</taxon>
        <taxon>Viridiplantae</taxon>
        <taxon>Streptophyta</taxon>
        <taxon>Embryophyta</taxon>
        <taxon>Tracheophyta</taxon>
        <taxon>Spermatophyta</taxon>
        <taxon>Magnoliopsida</taxon>
        <taxon>eudicotyledons</taxon>
        <taxon>Gunneridae</taxon>
        <taxon>Pentapetalae</taxon>
        <taxon>Saxifragales</taxon>
        <taxon>Crassulaceae</taxon>
        <taxon>Kalanchoe</taxon>
    </lineage>
</organism>
<reference evidence="1" key="1">
    <citation type="submission" date="2021-01" db="UniProtKB">
        <authorList>
            <consortium name="EnsemblPlants"/>
        </authorList>
    </citation>
    <scope>IDENTIFICATION</scope>
</reference>
<protein>
    <submittedName>
        <fullName evidence="1">Uncharacterized protein</fullName>
    </submittedName>
</protein>
<dbReference type="Proteomes" id="UP000594263">
    <property type="component" value="Unplaced"/>
</dbReference>
<dbReference type="Gramene" id="Kaladp0067s0191.1.v1.1">
    <property type="protein sequence ID" value="Kaladp0067s0191.1.v1.1"/>
    <property type="gene ID" value="Kaladp0067s0191.v1.1"/>
</dbReference>
<accession>A0A7N0UG51</accession>
<dbReference type="AlphaFoldDB" id="A0A7N0UG51"/>
<sequence length="61" mass="7406">MAHLIRIQHRNSDMEDDLVQGDNIDDHRDSSSLLEFQFHGSFLKYFYTFSFSIKLYYMRLL</sequence>
<evidence type="ECO:0000313" key="1">
    <source>
        <dbReference type="EnsemblPlants" id="Kaladp0067s0191.1.v1.1"/>
    </source>
</evidence>
<dbReference type="EnsemblPlants" id="Kaladp0067s0191.1.v1.1">
    <property type="protein sequence ID" value="Kaladp0067s0191.1.v1.1"/>
    <property type="gene ID" value="Kaladp0067s0191.v1.1"/>
</dbReference>
<keyword evidence="2" id="KW-1185">Reference proteome</keyword>
<name>A0A7N0UG51_KALFE</name>
<evidence type="ECO:0000313" key="2">
    <source>
        <dbReference type="Proteomes" id="UP000594263"/>
    </source>
</evidence>
<proteinExistence type="predicted"/>